<dbReference type="SMART" id="SM00421">
    <property type="entry name" value="HTH_LUXR"/>
    <property type="match status" value="1"/>
</dbReference>
<evidence type="ECO:0000259" key="6">
    <source>
        <dbReference type="PROSITE" id="PS50110"/>
    </source>
</evidence>
<feature type="modified residue" description="4-aspartylphosphate" evidence="4">
    <location>
        <position position="56"/>
    </location>
</feature>
<dbReference type="Proteomes" id="UP000663444">
    <property type="component" value="Chromosome"/>
</dbReference>
<dbReference type="AlphaFoldDB" id="A0A974Y5G4"/>
<dbReference type="InterPro" id="IPR016032">
    <property type="entry name" value="Sig_transdc_resp-reg_C-effctor"/>
</dbReference>
<keyword evidence="8" id="KW-1185">Reference proteome</keyword>
<evidence type="ECO:0000256" key="3">
    <source>
        <dbReference type="ARBA" id="ARBA00023163"/>
    </source>
</evidence>
<keyword evidence="3" id="KW-0804">Transcription</keyword>
<keyword evidence="1" id="KW-0805">Transcription regulation</keyword>
<evidence type="ECO:0000256" key="2">
    <source>
        <dbReference type="ARBA" id="ARBA00023125"/>
    </source>
</evidence>
<dbReference type="Gene3D" id="1.10.10.10">
    <property type="entry name" value="Winged helix-like DNA-binding domain superfamily/Winged helix DNA-binding domain"/>
    <property type="match status" value="1"/>
</dbReference>
<dbReference type="PROSITE" id="PS00622">
    <property type="entry name" value="HTH_LUXR_1"/>
    <property type="match status" value="1"/>
</dbReference>
<dbReference type="InterPro" id="IPR011006">
    <property type="entry name" value="CheY-like_superfamily"/>
</dbReference>
<keyword evidence="2" id="KW-0238">DNA-binding</keyword>
<dbReference type="Gene3D" id="3.40.50.2300">
    <property type="match status" value="1"/>
</dbReference>
<feature type="domain" description="Response regulatory" evidence="6">
    <location>
        <begin position="7"/>
        <end position="121"/>
    </location>
</feature>
<dbReference type="GO" id="GO:0000160">
    <property type="term" value="P:phosphorelay signal transduction system"/>
    <property type="evidence" value="ECO:0007669"/>
    <property type="project" value="InterPro"/>
</dbReference>
<dbReference type="PANTHER" id="PTHR44688:SF16">
    <property type="entry name" value="DNA-BINDING TRANSCRIPTIONAL ACTIVATOR DEVR_DOSR"/>
    <property type="match status" value="1"/>
</dbReference>
<dbReference type="SUPFAM" id="SSF46894">
    <property type="entry name" value="C-terminal effector domain of the bipartite response regulators"/>
    <property type="match status" value="1"/>
</dbReference>
<name>A0A974Y5G4_9RHOO</name>
<gene>
    <name evidence="7" type="ORF">IWH25_08565</name>
</gene>
<dbReference type="InterPro" id="IPR036388">
    <property type="entry name" value="WH-like_DNA-bd_sf"/>
</dbReference>
<evidence type="ECO:0000313" key="7">
    <source>
        <dbReference type="EMBL" id="QRJ65359.1"/>
    </source>
</evidence>
<accession>A0A974Y5G4</accession>
<evidence type="ECO:0000259" key="5">
    <source>
        <dbReference type="PROSITE" id="PS50043"/>
    </source>
</evidence>
<dbReference type="PANTHER" id="PTHR44688">
    <property type="entry name" value="DNA-BINDING TRANSCRIPTIONAL ACTIVATOR DEVR_DOSR"/>
    <property type="match status" value="1"/>
</dbReference>
<dbReference type="GO" id="GO:0006355">
    <property type="term" value="P:regulation of DNA-templated transcription"/>
    <property type="evidence" value="ECO:0007669"/>
    <property type="project" value="InterPro"/>
</dbReference>
<dbReference type="KEGG" id="ares:IWH25_08565"/>
<dbReference type="Pfam" id="PF00196">
    <property type="entry name" value="GerE"/>
    <property type="match status" value="1"/>
</dbReference>
<evidence type="ECO:0000256" key="4">
    <source>
        <dbReference type="PROSITE-ProRule" id="PRU00169"/>
    </source>
</evidence>
<dbReference type="SUPFAM" id="SSF52172">
    <property type="entry name" value="CheY-like"/>
    <property type="match status" value="1"/>
</dbReference>
<dbReference type="CDD" id="cd06170">
    <property type="entry name" value="LuxR_C_like"/>
    <property type="match status" value="1"/>
</dbReference>
<dbReference type="SMART" id="SM00448">
    <property type="entry name" value="REC"/>
    <property type="match status" value="1"/>
</dbReference>
<evidence type="ECO:0000313" key="8">
    <source>
        <dbReference type="Proteomes" id="UP000663444"/>
    </source>
</evidence>
<dbReference type="PROSITE" id="PS50043">
    <property type="entry name" value="HTH_LUXR_2"/>
    <property type="match status" value="1"/>
</dbReference>
<organism evidence="7 8">
    <name type="scientific">Azospira restricta</name>
    <dbReference type="NCBI Taxonomy" id="404405"/>
    <lineage>
        <taxon>Bacteria</taxon>
        <taxon>Pseudomonadati</taxon>
        <taxon>Pseudomonadota</taxon>
        <taxon>Betaproteobacteria</taxon>
        <taxon>Rhodocyclales</taxon>
        <taxon>Rhodocyclaceae</taxon>
        <taxon>Azospira</taxon>
    </lineage>
</organism>
<proteinExistence type="predicted"/>
<dbReference type="InterPro" id="IPR000792">
    <property type="entry name" value="Tscrpt_reg_LuxR_C"/>
</dbReference>
<reference evidence="7" key="1">
    <citation type="submission" date="2020-11" db="EMBL/GenBank/DDBJ databases">
        <title>Azospira restricta DSM 18626 genome sequence.</title>
        <authorList>
            <person name="Moe W.M."/>
        </authorList>
    </citation>
    <scope>NUCLEOTIDE SEQUENCE</scope>
    <source>
        <strain evidence="7">DSM 18626</strain>
    </source>
</reference>
<sequence length="211" mass="22641">MKHEGLTVFIVEDDQSVRDALGLLLGLQGYPVLLFAGAESLLEAYSPAWRGCLLIDIRMPGISGLELQRRLLDKGCTMPAIVMTGHGDVESAREAFRARAIDFLEKPVDHGRLLAAIDEAFAQQAAVRGAAAAQAQLGELMARLTPREAEVMKLVVAGRHNREIAELLGISARTIEVHKARLMAKLQVRSVPDLVRLCLSSSGGAGGLPGD</sequence>
<dbReference type="GO" id="GO:0003677">
    <property type="term" value="F:DNA binding"/>
    <property type="evidence" value="ECO:0007669"/>
    <property type="project" value="UniProtKB-KW"/>
</dbReference>
<dbReference type="PRINTS" id="PR00038">
    <property type="entry name" value="HTHLUXR"/>
</dbReference>
<protein>
    <submittedName>
        <fullName evidence="7">Response regulator transcription factor</fullName>
    </submittedName>
</protein>
<dbReference type="EMBL" id="CP064781">
    <property type="protein sequence ID" value="QRJ65359.1"/>
    <property type="molecule type" value="Genomic_DNA"/>
</dbReference>
<evidence type="ECO:0000256" key="1">
    <source>
        <dbReference type="ARBA" id="ARBA00023015"/>
    </source>
</evidence>
<dbReference type="Pfam" id="PF00072">
    <property type="entry name" value="Response_reg"/>
    <property type="match status" value="1"/>
</dbReference>
<keyword evidence="4" id="KW-0597">Phosphoprotein</keyword>
<dbReference type="InterPro" id="IPR001789">
    <property type="entry name" value="Sig_transdc_resp-reg_receiver"/>
</dbReference>
<feature type="domain" description="HTH luxR-type" evidence="5">
    <location>
        <begin position="137"/>
        <end position="202"/>
    </location>
</feature>
<dbReference type="PROSITE" id="PS50110">
    <property type="entry name" value="RESPONSE_REGULATORY"/>
    <property type="match status" value="1"/>
</dbReference>
<dbReference type="RefSeq" id="WP_203388887.1">
    <property type="nucleotide sequence ID" value="NZ_CP064781.1"/>
</dbReference>